<evidence type="ECO:0000313" key="1">
    <source>
        <dbReference type="EMBL" id="VYU75239.1"/>
    </source>
</evidence>
<organism evidence="1">
    <name type="scientific">Eubacterium limosum</name>
    <dbReference type="NCBI Taxonomy" id="1736"/>
    <lineage>
        <taxon>Bacteria</taxon>
        <taxon>Bacillati</taxon>
        <taxon>Bacillota</taxon>
        <taxon>Clostridia</taxon>
        <taxon>Eubacteriales</taxon>
        <taxon>Eubacteriaceae</taxon>
        <taxon>Eubacterium</taxon>
    </lineage>
</organism>
<dbReference type="EMBL" id="CACRTR010000023">
    <property type="protein sequence ID" value="VYU75239.1"/>
    <property type="molecule type" value="Genomic_DNA"/>
</dbReference>
<gene>
    <name evidence="1" type="ORF">ELLFYP34_01205</name>
</gene>
<proteinExistence type="predicted"/>
<protein>
    <submittedName>
        <fullName evidence="1">Uncharacterized protein</fullName>
    </submittedName>
</protein>
<sequence length="46" mass="5430">MIDLCNRKIIDYDYGTPTSVEMIKIAYLNVRNTQEIIRYNDLEGSF</sequence>
<dbReference type="AlphaFoldDB" id="A0A6N3HHB1"/>
<name>A0A6N3HHB1_EUBLI</name>
<accession>A0A6N3HHB1</accession>
<reference evidence="1" key="1">
    <citation type="submission" date="2019-11" db="EMBL/GenBank/DDBJ databases">
        <authorList>
            <person name="Feng L."/>
        </authorList>
    </citation>
    <scope>NUCLEOTIDE SEQUENCE</scope>
    <source>
        <strain evidence="1">ElimosumLFYP34</strain>
    </source>
</reference>